<evidence type="ECO:0000256" key="6">
    <source>
        <dbReference type="ARBA" id="ARBA00022505"/>
    </source>
</evidence>
<keyword evidence="13" id="KW-0411">Iron-sulfur</keyword>
<proteinExistence type="inferred from homology"/>
<dbReference type="Gene3D" id="3.40.50.740">
    <property type="match status" value="1"/>
</dbReference>
<dbReference type="GO" id="GO:0009061">
    <property type="term" value="P:anaerobic respiration"/>
    <property type="evidence" value="ECO:0007669"/>
    <property type="project" value="TreeGrafter"/>
</dbReference>
<keyword evidence="10" id="KW-0712">Selenocysteine</keyword>
<evidence type="ECO:0000256" key="12">
    <source>
        <dbReference type="ARBA" id="ARBA00023004"/>
    </source>
</evidence>
<keyword evidence="9" id="KW-0574">Periplasm</keyword>
<evidence type="ECO:0000256" key="7">
    <source>
        <dbReference type="ARBA" id="ARBA00022723"/>
    </source>
</evidence>
<dbReference type="InterPro" id="IPR027467">
    <property type="entry name" value="MopterinOxRdtase_cofactor_BS"/>
</dbReference>
<evidence type="ECO:0000256" key="8">
    <source>
        <dbReference type="ARBA" id="ARBA00022729"/>
    </source>
</evidence>
<evidence type="ECO:0000256" key="3">
    <source>
        <dbReference type="ARBA" id="ARBA00004418"/>
    </source>
</evidence>
<dbReference type="SUPFAM" id="SSF53706">
    <property type="entry name" value="Formate dehydrogenase/DMSO reductase, domains 1-3"/>
    <property type="match status" value="1"/>
</dbReference>
<dbReference type="SMART" id="SM00926">
    <property type="entry name" value="Molybdop_Fe4S4"/>
    <property type="match status" value="1"/>
</dbReference>
<dbReference type="PROSITE" id="PS51669">
    <property type="entry name" value="4FE4S_MOW_BIS_MGD"/>
    <property type="match status" value="1"/>
</dbReference>
<evidence type="ECO:0000256" key="1">
    <source>
        <dbReference type="ARBA" id="ARBA00001942"/>
    </source>
</evidence>
<evidence type="ECO:0000256" key="14">
    <source>
        <dbReference type="ARBA" id="ARBA00023027"/>
    </source>
</evidence>
<keyword evidence="14" id="KW-0520">NAD</keyword>
<evidence type="ECO:0000256" key="13">
    <source>
        <dbReference type="ARBA" id="ARBA00023014"/>
    </source>
</evidence>
<name>A0A0H3NNN9_SALTS</name>
<evidence type="ECO:0000256" key="4">
    <source>
        <dbReference type="ARBA" id="ARBA00010312"/>
    </source>
</evidence>
<dbReference type="AlphaFoldDB" id="A0A0H3NNN9"/>
<dbReference type="FunFam" id="3.40.50.740:FF:000007">
    <property type="entry name" value="Formate dehydrogenase, alpha subunit, selenocysteine-containing"/>
    <property type="match status" value="1"/>
</dbReference>
<keyword evidence="8" id="KW-0732">Signal</keyword>
<keyword evidence="12" id="KW-0408">Iron</keyword>
<dbReference type="CDD" id="cd02752">
    <property type="entry name" value="MopB_Formate-Dh-Na-like"/>
    <property type="match status" value="1"/>
</dbReference>
<gene>
    <name evidence="16" type="primary">fdoG</name>
    <name evidence="16" type="ordered locus">SL1344_3984</name>
</gene>
<comment type="cofactor">
    <cofactor evidence="1">
        <name>Mo-bis(molybdopterin guanine dinucleotide)</name>
        <dbReference type="ChEBI" id="CHEBI:60539"/>
    </cofactor>
</comment>
<dbReference type="FunFam" id="2.40.40.20:FF:000017">
    <property type="entry name" value="Formate dehydrogenase, alpha subunit"/>
    <property type="match status" value="1"/>
</dbReference>
<dbReference type="InterPro" id="IPR009010">
    <property type="entry name" value="Asp_de-COase-like_dom_sf"/>
</dbReference>
<dbReference type="PROSITE" id="PS00551">
    <property type="entry name" value="MOLYBDOPTERIN_PROK_1"/>
    <property type="match status" value="1"/>
</dbReference>
<dbReference type="GO" id="GO:0015944">
    <property type="term" value="P:formate oxidation"/>
    <property type="evidence" value="ECO:0007669"/>
    <property type="project" value="UniProtKB-ARBA"/>
</dbReference>
<dbReference type="GO" id="GO:0030151">
    <property type="term" value="F:molybdenum ion binding"/>
    <property type="evidence" value="ECO:0007669"/>
    <property type="project" value="TreeGrafter"/>
</dbReference>
<dbReference type="InterPro" id="IPR006311">
    <property type="entry name" value="TAT_signal"/>
</dbReference>
<dbReference type="Gene3D" id="2.40.40.20">
    <property type="match status" value="1"/>
</dbReference>
<keyword evidence="7" id="KW-0479">Metal-binding</keyword>
<dbReference type="Pfam" id="PF00384">
    <property type="entry name" value="Molybdopterin"/>
    <property type="match status" value="1"/>
</dbReference>
<dbReference type="SUPFAM" id="SSF50692">
    <property type="entry name" value="ADC-like"/>
    <property type="match status" value="1"/>
</dbReference>
<evidence type="ECO:0000256" key="10">
    <source>
        <dbReference type="ARBA" id="ARBA00022933"/>
    </source>
</evidence>
<evidence type="ECO:0000313" key="16">
    <source>
        <dbReference type="EMBL" id="CBW20074.1"/>
    </source>
</evidence>
<dbReference type="KEGG" id="sey:SL1344_3984"/>
<comment type="similarity">
    <text evidence="4">Belongs to the prokaryotic molybdopterin-containing oxidoreductase family.</text>
</comment>
<evidence type="ECO:0000256" key="5">
    <source>
        <dbReference type="ARBA" id="ARBA00022485"/>
    </source>
</evidence>
<keyword evidence="6" id="KW-0500">Molybdenum</keyword>
<dbReference type="InterPro" id="IPR006963">
    <property type="entry name" value="Mopterin_OxRdtase_4Fe-4S_dom"/>
</dbReference>
<sequence>MQVSRRQFFKICAGGMAGTTAAALGFAPGVALAETRQYKLLRTRETRNTCTYCSVGCGLLMYSLGDGAKNAKASIFHIEGDPDHPVSRGALCPKGAGLVDFIHSESRLKFPQYRAPGSDKWQQISWEEAFDRIAKLMKEDRDANYQAQNAEGVTVNRWLTTGMLCASASSNETGYLTQKFSRALGMLAVDNQARVHGPTVASLAPTFGRGAMTNHWVDIKNANLVVVMGGNAAEAHPVGFRWAMEAKIHNGAKLIVIDPRFTRTASVADFYAPIRSGTDIAFLSGVMLYLLTNEKYNREYTEAYTNASLIVREDFGFDDGLFTGYDADKRQYDKTSWHYELDENGFAKHDTTLQHPRCVWNLLKQHVSRYTPDMVENICGTPKADFLKVCEYIAETSAKDKTASFLYALGWTQHSIGAQNIRTMAMIQLLLGNMGMAGGGVNALRGHSNIQGLTDLGLLSQSLPGYLTLPSEKQTDLQTYLAANTPKPLLKDQVNYWGNYPKFFVSMMKAFFGDKATAENSWGFDWLPKWDKGYDVLQYFEMMKQGKVNGYICQGFNPVASFPNKNKVVASLSKLKYLVTIDPLNTETSTFWQNHGESNDVDPAKIQTEVFRLPSTCFAEENGSIVNSGRWLQWHWKGADAPGIAMTDGEILAGIFLRLRKMYSEQGGANPEQVLNMTWNYTKPYEPASEEVAMESNGKALADLIDPATGAVVVKKGQQLSSFAQLRDDGTTSSGCWIFAGSWTPEGNMMARRDNADPSGLGNTLGWAWAWPLNRRILYNRASADPQGNPWDPKRQLLKWEGGKWAGWDIPDYSAAAPGSDVGPFIMQPEGMGRLFAIDKMAEGPFPEHYEPFETPLGTNPLHPNVISNPAARIFKDDADALGKADKFPYVGTTYRLTEHFHYWTKHALLNAIAQPEQFVEIGEKLANKLGIAHGDTVKVSSNRGYIKAKAVVTKRIRTLKADGKDIDTIGIPIHWGYEGVAKKGFIANTLTPFVGDANTQTPEFKSFLVNVEKV</sequence>
<protein>
    <submittedName>
        <fullName evidence="16">Hypothetical 1 formate dehydrogenase-O, major subunit</fullName>
    </submittedName>
</protein>
<reference evidence="17" key="1">
    <citation type="journal article" date="2012" name="Proc. Natl. Acad. Sci. U.S.A.">
        <title>The transcriptional landscape and small RNAs of Salmonella enterica serovar Typhimurium.</title>
        <authorList>
            <person name="Kroger C."/>
            <person name="Dillon S.C."/>
            <person name="Cameron A.D."/>
            <person name="Papenfort K."/>
            <person name="Sivasankaran S.K."/>
            <person name="Hokamp K."/>
            <person name="Chao Y."/>
            <person name="Sittka A."/>
            <person name="Hebrard M."/>
            <person name="Handler K."/>
            <person name="Colgan A."/>
            <person name="Leekitcharoenphon P."/>
            <person name="Langridge G.C."/>
            <person name="Lohan A.J."/>
            <person name="Loftus B."/>
            <person name="Lucchini S."/>
            <person name="Ussery D.W."/>
            <person name="Dorman C.J."/>
            <person name="Thomson N.R."/>
            <person name="Vogel J."/>
            <person name="Hinton J.C."/>
        </authorList>
    </citation>
    <scope>NUCLEOTIDE SEQUENCE [LARGE SCALE GENOMIC DNA]</scope>
    <source>
        <strain evidence="17">SL1344</strain>
    </source>
</reference>
<dbReference type="FunFam" id="3.40.228.10:FF:000006">
    <property type="entry name" value="Formate dehydrogenase, alpha subunit, selenocysteine-containing"/>
    <property type="match status" value="1"/>
</dbReference>
<dbReference type="GO" id="GO:0047111">
    <property type="term" value="F:formate dehydrogenase (cytochrome-c-553) activity"/>
    <property type="evidence" value="ECO:0007669"/>
    <property type="project" value="InterPro"/>
</dbReference>
<keyword evidence="11" id="KW-0560">Oxidoreductase</keyword>
<evidence type="ECO:0000256" key="11">
    <source>
        <dbReference type="ARBA" id="ARBA00023002"/>
    </source>
</evidence>
<dbReference type="NCBIfam" id="TIGR01553">
    <property type="entry name" value="formate-DH-alph"/>
    <property type="match status" value="1"/>
</dbReference>
<accession>A0A0H3NNN9</accession>
<dbReference type="Gene3D" id="3.30.200.210">
    <property type="match status" value="1"/>
</dbReference>
<dbReference type="GO" id="GO:0009326">
    <property type="term" value="C:formate dehydrogenase complex"/>
    <property type="evidence" value="ECO:0007669"/>
    <property type="project" value="UniProtKB-ARBA"/>
</dbReference>
<dbReference type="Pfam" id="PF01568">
    <property type="entry name" value="Molydop_binding"/>
    <property type="match status" value="1"/>
</dbReference>
<dbReference type="FunFam" id="3.30.200.210:FF:000003">
    <property type="entry name" value="Formate dehydrogenase-N subunit alpha"/>
    <property type="match status" value="1"/>
</dbReference>
<comment type="subcellular location">
    <subcellularLocation>
        <location evidence="3">Periplasm</location>
    </subcellularLocation>
</comment>
<dbReference type="PANTHER" id="PTHR43598">
    <property type="entry name" value="TUNGSTEN-CONTAINING FORMYLMETHANOFURAN DEHYDROGENASE 2 SUBUNIT B"/>
    <property type="match status" value="1"/>
</dbReference>
<dbReference type="GO" id="GO:0008863">
    <property type="term" value="F:formate dehydrogenase (NAD+) activity"/>
    <property type="evidence" value="ECO:0007669"/>
    <property type="project" value="InterPro"/>
</dbReference>
<dbReference type="GO" id="GO:0042597">
    <property type="term" value="C:periplasmic space"/>
    <property type="evidence" value="ECO:0007669"/>
    <property type="project" value="UniProtKB-SubCell"/>
</dbReference>
<keyword evidence="17" id="KW-1185">Reference proteome</keyword>
<dbReference type="CDD" id="cd02792">
    <property type="entry name" value="MopB_CT_Formate-Dh-Na-like"/>
    <property type="match status" value="1"/>
</dbReference>
<dbReference type="Proteomes" id="UP000008962">
    <property type="component" value="Chromosome"/>
</dbReference>
<comment type="cofactor">
    <cofactor evidence="2">
        <name>[4Fe-4S] cluster</name>
        <dbReference type="ChEBI" id="CHEBI:49883"/>
    </cofactor>
</comment>
<dbReference type="EMBL" id="FQ312003">
    <property type="protein sequence ID" value="CBW20074.1"/>
    <property type="molecule type" value="Genomic_DNA"/>
</dbReference>
<dbReference type="PANTHER" id="PTHR43598:SF1">
    <property type="entry name" value="FORMATE DEHYDROGENASE-O MAJOR SUBUNIT"/>
    <property type="match status" value="1"/>
</dbReference>
<dbReference type="InterPro" id="IPR006657">
    <property type="entry name" value="MoPterin_dinucl-bd_dom"/>
</dbReference>
<dbReference type="InterPro" id="IPR006655">
    <property type="entry name" value="Mopterin_OxRdtase_prok_CS"/>
</dbReference>
<evidence type="ECO:0000259" key="15">
    <source>
        <dbReference type="PROSITE" id="PS51669"/>
    </source>
</evidence>
<dbReference type="PROSITE" id="PS51318">
    <property type="entry name" value="TAT"/>
    <property type="match status" value="1"/>
</dbReference>
<keyword evidence="5" id="KW-0004">4Fe-4S</keyword>
<dbReference type="PATRIC" id="fig|216597.6.peg.4435"/>
<dbReference type="PROSITE" id="PS00932">
    <property type="entry name" value="MOLYBDOPTERIN_PROK_3"/>
    <property type="match status" value="1"/>
</dbReference>
<dbReference type="InterPro" id="IPR006443">
    <property type="entry name" value="Formate-DH-alph_fdnG"/>
</dbReference>
<dbReference type="GO" id="GO:0009055">
    <property type="term" value="F:electron transfer activity"/>
    <property type="evidence" value="ECO:0007669"/>
    <property type="project" value="InterPro"/>
</dbReference>
<dbReference type="GO" id="GO:0043546">
    <property type="term" value="F:molybdopterin cofactor binding"/>
    <property type="evidence" value="ECO:0007669"/>
    <property type="project" value="InterPro"/>
</dbReference>
<evidence type="ECO:0000313" key="17">
    <source>
        <dbReference type="Proteomes" id="UP000008962"/>
    </source>
</evidence>
<evidence type="ECO:0000256" key="9">
    <source>
        <dbReference type="ARBA" id="ARBA00022764"/>
    </source>
</evidence>
<dbReference type="Pfam" id="PF04879">
    <property type="entry name" value="Molybdop_Fe4S4"/>
    <property type="match status" value="1"/>
</dbReference>
<dbReference type="Gene3D" id="3.40.228.10">
    <property type="entry name" value="Dimethylsulfoxide Reductase, domain 2"/>
    <property type="match status" value="2"/>
</dbReference>
<dbReference type="InterPro" id="IPR006656">
    <property type="entry name" value="Mopterin_OxRdtase"/>
</dbReference>
<evidence type="ECO:0000256" key="2">
    <source>
        <dbReference type="ARBA" id="ARBA00001966"/>
    </source>
</evidence>
<dbReference type="HOGENOM" id="CLU_061371_1_1_6"/>
<dbReference type="FunFam" id="3.40.228.10:FF:000011">
    <property type="entry name" value="Formate dehydrogenase-N subunit alpha"/>
    <property type="match status" value="1"/>
</dbReference>
<organism evidence="16 17">
    <name type="scientific">Salmonella typhimurium (strain SL1344)</name>
    <dbReference type="NCBI Taxonomy" id="216597"/>
    <lineage>
        <taxon>Bacteria</taxon>
        <taxon>Pseudomonadati</taxon>
        <taxon>Pseudomonadota</taxon>
        <taxon>Gammaproteobacteria</taxon>
        <taxon>Enterobacterales</taxon>
        <taxon>Enterobacteriaceae</taxon>
        <taxon>Salmonella</taxon>
    </lineage>
</organism>
<dbReference type="GO" id="GO:0036397">
    <property type="term" value="F:formate dehydrogenase (quinone) activity"/>
    <property type="evidence" value="ECO:0007669"/>
    <property type="project" value="UniProtKB-ARBA"/>
</dbReference>
<feature type="domain" description="4Fe-4S Mo/W bis-MGD-type" evidence="15">
    <location>
        <begin position="43"/>
        <end position="106"/>
    </location>
</feature>
<dbReference type="GO" id="GO:0051539">
    <property type="term" value="F:4 iron, 4 sulfur cluster binding"/>
    <property type="evidence" value="ECO:0007669"/>
    <property type="project" value="UniProtKB-KW"/>
</dbReference>